<evidence type="ECO:0000313" key="3">
    <source>
        <dbReference type="EMBL" id="CAE6746612.1"/>
    </source>
</evidence>
<evidence type="ECO:0000313" key="4">
    <source>
        <dbReference type="Proteomes" id="UP000835242"/>
    </source>
</evidence>
<dbReference type="EMBL" id="HG992337">
    <property type="protein sequence ID" value="CAE6746632.1"/>
    <property type="molecule type" value="Genomic_DNA"/>
</dbReference>
<evidence type="ECO:0000256" key="1">
    <source>
        <dbReference type="SAM" id="MobiDB-lite"/>
    </source>
</evidence>
<proteinExistence type="predicted"/>
<dbReference type="EMBL" id="HG992337">
    <property type="protein sequence ID" value="CAE6746612.1"/>
    <property type="molecule type" value="Genomic_DNA"/>
</dbReference>
<sequence length="210" mass="21241">MALRALLSVSLLASVACGLLACGKQATPDSHPDSAAAAPHAPAGVAAAPVPPVPSVPSVPSMDGATQVASKGERPTLMVTSTSGTVSCDGHNVDLTGQNANLVLKGDCGTIAVLGQHAIVQIERAEAVRMVGNDAQVTLAGDASTIELFSRTSTLKARRIGTLLVPGDDNQVQAQAIGSATLHGRGNRITQQSGTAMVNDYGSNNQISTR</sequence>
<accession>A0AAU9HSG5</accession>
<keyword evidence="2" id="KW-0732">Signal</keyword>
<protein>
    <recommendedName>
        <fullName evidence="5">DUF3060 domain-containing protein</fullName>
    </recommendedName>
</protein>
<feature type="signal peptide" evidence="2">
    <location>
        <begin position="1"/>
        <end position="21"/>
    </location>
</feature>
<reference evidence="3 4" key="1">
    <citation type="submission" date="2021-02" db="EMBL/GenBank/DDBJ databases">
        <authorList>
            <person name="Pothier F. J."/>
        </authorList>
    </citation>
    <scope>NUCLEOTIDE SEQUENCE [LARGE SCALE GENOMIC DNA]</scope>
    <source>
        <strain evidence="3 4">1314c</strain>
    </source>
</reference>
<evidence type="ECO:0008006" key="5">
    <source>
        <dbReference type="Google" id="ProtNLM"/>
    </source>
</evidence>
<dbReference type="PROSITE" id="PS51257">
    <property type="entry name" value="PROKAR_LIPOPROTEIN"/>
    <property type="match status" value="1"/>
</dbReference>
<dbReference type="Proteomes" id="UP000835242">
    <property type="component" value="Chromosome"/>
</dbReference>
<evidence type="ECO:0000256" key="2">
    <source>
        <dbReference type="SAM" id="SignalP"/>
    </source>
</evidence>
<organism evidence="3 4">
    <name type="scientific">Xanthomonas arboricola</name>
    <dbReference type="NCBI Taxonomy" id="56448"/>
    <lineage>
        <taxon>Bacteria</taxon>
        <taxon>Pseudomonadati</taxon>
        <taxon>Pseudomonadota</taxon>
        <taxon>Gammaproteobacteria</taxon>
        <taxon>Lysobacterales</taxon>
        <taxon>Lysobacteraceae</taxon>
        <taxon>Xanthomonas</taxon>
    </lineage>
</organism>
<gene>
    <name evidence="3" type="ORF">XA1314C_15610</name>
</gene>
<dbReference type="Pfam" id="PF11259">
    <property type="entry name" value="DUF3060"/>
    <property type="match status" value="1"/>
</dbReference>
<feature type="chain" id="PRO_5043289359" description="DUF3060 domain-containing protein" evidence="2">
    <location>
        <begin position="22"/>
        <end position="210"/>
    </location>
</feature>
<dbReference type="AlphaFoldDB" id="A0AAU9HSG5"/>
<dbReference type="RefSeq" id="WP_228600820.1">
    <property type="nucleotide sequence ID" value="NZ_HG992337.1"/>
</dbReference>
<dbReference type="InterPro" id="IPR021417">
    <property type="entry name" value="DUF3060"/>
</dbReference>
<name>A0AAU9HSG5_9XANT</name>
<feature type="region of interest" description="Disordered" evidence="1">
    <location>
        <begin position="54"/>
        <end position="76"/>
    </location>
</feature>